<dbReference type="STRING" id="1409788.NC99_23140"/>
<evidence type="ECO:0000256" key="1">
    <source>
        <dbReference type="ARBA" id="ARBA00008834"/>
    </source>
</evidence>
<keyword evidence="5" id="KW-0119">Carbohydrate metabolism</keyword>
<comment type="function">
    <text evidence="8">Pectinolytic enzyme involved in the degradation of xylogalacturonan (xga), a galacturonan backbone heavily substituted with xylose, and which is one important component of the hairy regions of pectin. Activity requires a galacturonic acid backbone substituted with xylose.</text>
</comment>
<dbReference type="Proteomes" id="UP000036958">
    <property type="component" value="Unassembled WGS sequence"/>
</dbReference>
<reference evidence="11" key="1">
    <citation type="submission" date="2015-07" db="EMBL/GenBank/DDBJ databases">
        <title>Genome sequencing of Sunxiuqinia dokdonensis strain SK.</title>
        <authorList>
            <person name="Ahn S."/>
            <person name="Kim B.-C."/>
        </authorList>
    </citation>
    <scope>NUCLEOTIDE SEQUENCE [LARGE SCALE GENOMIC DNA]</scope>
    <source>
        <strain evidence="11">SK</strain>
    </source>
</reference>
<proteinExistence type="inferred from homology"/>
<dbReference type="Gene3D" id="2.160.20.10">
    <property type="entry name" value="Single-stranded right-handed beta-helix, Pectin lyase-like"/>
    <property type="match status" value="1"/>
</dbReference>
<dbReference type="SUPFAM" id="SSF51126">
    <property type="entry name" value="Pectin lyase-like"/>
    <property type="match status" value="1"/>
</dbReference>
<evidence type="ECO:0000313" key="10">
    <source>
        <dbReference type="EMBL" id="KOH44882.1"/>
    </source>
</evidence>
<protein>
    <submittedName>
        <fullName evidence="10">Glycoside hydrolase family 28 protein</fullName>
    </submittedName>
</protein>
<name>A0A0L8V9K3_9BACT</name>
<keyword evidence="4" id="KW-0325">Glycoprotein</keyword>
<organism evidence="10 11">
    <name type="scientific">Sunxiuqinia dokdonensis</name>
    <dbReference type="NCBI Taxonomy" id="1409788"/>
    <lineage>
        <taxon>Bacteria</taxon>
        <taxon>Pseudomonadati</taxon>
        <taxon>Bacteroidota</taxon>
        <taxon>Bacteroidia</taxon>
        <taxon>Marinilabiliales</taxon>
        <taxon>Prolixibacteraceae</taxon>
        <taxon>Sunxiuqinia</taxon>
    </lineage>
</organism>
<evidence type="ECO:0000256" key="6">
    <source>
        <dbReference type="ARBA" id="ARBA00023295"/>
    </source>
</evidence>
<keyword evidence="2" id="KW-0677">Repeat</keyword>
<gene>
    <name evidence="10" type="ORF">NC99_23140</name>
</gene>
<dbReference type="PANTHER" id="PTHR31736">
    <property type="match status" value="1"/>
</dbReference>
<dbReference type="PANTHER" id="PTHR31736:SF9">
    <property type="entry name" value="ENDO-XYLOGALACTURONAN HYDROLASE A-RELATED"/>
    <property type="match status" value="1"/>
</dbReference>
<dbReference type="GO" id="GO:0000272">
    <property type="term" value="P:polysaccharide catabolic process"/>
    <property type="evidence" value="ECO:0007669"/>
    <property type="project" value="UniProtKB-KW"/>
</dbReference>
<evidence type="ECO:0000313" key="11">
    <source>
        <dbReference type="Proteomes" id="UP000036958"/>
    </source>
</evidence>
<evidence type="ECO:0000256" key="8">
    <source>
        <dbReference type="ARBA" id="ARBA00037278"/>
    </source>
</evidence>
<keyword evidence="3 9" id="KW-0378">Hydrolase</keyword>
<dbReference type="PATRIC" id="fig|1409788.3.peg.2388"/>
<sequence>MLFMLLLLSGQVYAGGKSYLIYPAPAGEVLNEDYRVTIEGESVPVYSVKVAPKDQQLRWKAMDDKKNSADYFEVAAFAYFDLKDEVTIEVTNHEHIHSVKILPSSAGIVPHVEGKTVSFKVASPVNLTIEINGEWVRSLHLFANAFEENVPEADDPDVIYFGPGIHHVSNMVVGDNKTVYVAGGAIVRGVIKPEEPYTISGYSGLRLYTPTFHLQGKNITFRGRGIIDGSLCTTHSRFMIFVEGADINLEGVILRDASHWTIPVRRSDRVHIDNLKLLGYRANSDGIDICNSREVLVENCFIRTLDDLVVVKSDGGEGETKNIVTRKCVLWNEVAHALSLGAEISEDIDNVLFTDCDIIHDKGREWTLRIFHADAALVKNVRFENIRIEETQRFISLWINKAVWTRDKERGHIQGVVFKDIWATGDSLIVELLGFDEEHLIEDVLFENVFFNQEVLTTDDIHSNSYVRRVFVRPQPEKKTIKK</sequence>
<dbReference type="InterPro" id="IPR011050">
    <property type="entry name" value="Pectin_lyase_fold/virulence"/>
</dbReference>
<comment type="caution">
    <text evidence="10">The sequence shown here is derived from an EMBL/GenBank/DDBJ whole genome shotgun (WGS) entry which is preliminary data.</text>
</comment>
<evidence type="ECO:0000256" key="3">
    <source>
        <dbReference type="ARBA" id="ARBA00022801"/>
    </source>
</evidence>
<keyword evidence="11" id="KW-1185">Reference proteome</keyword>
<evidence type="ECO:0000256" key="2">
    <source>
        <dbReference type="ARBA" id="ARBA00022737"/>
    </source>
</evidence>
<evidence type="ECO:0000256" key="5">
    <source>
        <dbReference type="ARBA" id="ARBA00023277"/>
    </source>
</evidence>
<accession>A0A0L8V9K3</accession>
<dbReference type="AlphaFoldDB" id="A0A0L8V9K3"/>
<dbReference type="InterPro" id="IPR000743">
    <property type="entry name" value="Glyco_hydro_28"/>
</dbReference>
<comment type="similarity">
    <text evidence="1 9">Belongs to the glycosyl hydrolase 28 family.</text>
</comment>
<keyword evidence="6 9" id="KW-0326">Glycosidase</keyword>
<evidence type="ECO:0000256" key="4">
    <source>
        <dbReference type="ARBA" id="ARBA00023180"/>
    </source>
</evidence>
<dbReference type="Pfam" id="PF00295">
    <property type="entry name" value="Glyco_hydro_28"/>
    <property type="match status" value="1"/>
</dbReference>
<dbReference type="EMBL" id="LGIA01000151">
    <property type="protein sequence ID" value="KOH44882.1"/>
    <property type="molecule type" value="Genomic_DNA"/>
</dbReference>
<dbReference type="InterPro" id="IPR012334">
    <property type="entry name" value="Pectin_lyas_fold"/>
</dbReference>
<evidence type="ECO:0000256" key="7">
    <source>
        <dbReference type="ARBA" id="ARBA00023326"/>
    </source>
</evidence>
<dbReference type="GO" id="GO:0004650">
    <property type="term" value="F:polygalacturonase activity"/>
    <property type="evidence" value="ECO:0007669"/>
    <property type="project" value="InterPro"/>
</dbReference>
<keyword evidence="7" id="KW-0624">Polysaccharide degradation</keyword>
<evidence type="ECO:0000256" key="9">
    <source>
        <dbReference type="RuleBase" id="RU361169"/>
    </source>
</evidence>